<dbReference type="AlphaFoldDB" id="A0A0B7H747"/>
<gene>
    <name evidence="2" type="ORF">CCAN12_430006</name>
    <name evidence="1" type="ORF">CGC56_02275</name>
</gene>
<name>A0A0B7H747_9FLAO</name>
<reference evidence="2 3" key="1">
    <citation type="submission" date="2015-01" db="EMBL/GenBank/DDBJ databases">
        <authorList>
            <person name="MANFREDI Pablo"/>
        </authorList>
    </citation>
    <scope>NUCLEOTIDE SEQUENCE [LARGE SCALE GENOMIC DNA]</scope>
    <source>
        <strain evidence="2 3">Cc12</strain>
    </source>
</reference>
<reference evidence="4" key="3">
    <citation type="submission" date="2017-06" db="EMBL/GenBank/DDBJ databases">
        <title>Capnocytophaga spp. assemblies.</title>
        <authorList>
            <person name="Gulvik C.A."/>
        </authorList>
    </citation>
    <scope>NUCLEOTIDE SEQUENCE [LARGE SCALE GENOMIC DNA]</scope>
    <source>
        <strain evidence="4">H5594</strain>
    </source>
</reference>
<dbReference type="EMBL" id="CP022388">
    <property type="protein sequence ID" value="ATA91095.1"/>
    <property type="molecule type" value="Genomic_DNA"/>
</dbReference>
<proteinExistence type="predicted"/>
<accession>A0A0B7H747</accession>
<evidence type="ECO:0000313" key="3">
    <source>
        <dbReference type="Proteomes" id="UP000044026"/>
    </source>
</evidence>
<dbReference type="RefSeq" id="WP_013997433.1">
    <property type="nucleotide sequence ID" value="NZ_BOQJ01000012.1"/>
</dbReference>
<dbReference type="Pfam" id="PF04359">
    <property type="entry name" value="DUF493"/>
    <property type="match status" value="1"/>
</dbReference>
<dbReference type="InterPro" id="IPR027471">
    <property type="entry name" value="YbeD-like_sf"/>
</dbReference>
<evidence type="ECO:0000313" key="2">
    <source>
        <dbReference type="EMBL" id="CEN33473.1"/>
    </source>
</evidence>
<dbReference type="Proteomes" id="UP000243136">
    <property type="component" value="Chromosome"/>
</dbReference>
<dbReference type="Gene3D" id="3.30.70.260">
    <property type="match status" value="1"/>
</dbReference>
<dbReference type="SUPFAM" id="SSF117991">
    <property type="entry name" value="YbeD/HP0495-like"/>
    <property type="match status" value="1"/>
</dbReference>
<organism evidence="2 3">
    <name type="scientific">Capnocytophaga canimorsus</name>
    <dbReference type="NCBI Taxonomy" id="28188"/>
    <lineage>
        <taxon>Bacteria</taxon>
        <taxon>Pseudomonadati</taxon>
        <taxon>Bacteroidota</taxon>
        <taxon>Flavobacteriia</taxon>
        <taxon>Flavobacteriales</taxon>
        <taxon>Flavobacteriaceae</taxon>
        <taxon>Capnocytophaga</taxon>
    </lineage>
</organism>
<dbReference type="EMBL" id="CDOE01000038">
    <property type="protein sequence ID" value="CEN33473.1"/>
    <property type="molecule type" value="Genomic_DNA"/>
</dbReference>
<dbReference type="OMA" id="YKFIVPT"/>
<dbReference type="InterPro" id="IPR007454">
    <property type="entry name" value="UPF0250_YbeD-like"/>
</dbReference>
<protein>
    <submittedName>
        <fullName evidence="1">DUF493 domain-containing protein</fullName>
    </submittedName>
</protein>
<dbReference type="Proteomes" id="UP000044026">
    <property type="component" value="Unassembled WGS sequence"/>
</dbReference>
<evidence type="ECO:0000313" key="1">
    <source>
        <dbReference type="EMBL" id="ATA91095.1"/>
    </source>
</evidence>
<reference evidence="1" key="2">
    <citation type="journal article" date="2017" name="Genome Announc.">
        <title>Twelve Complete Reference Genomes of Clinical Isolates in the Capnocytophaga Genus.</title>
        <authorList>
            <person name="Villarma A."/>
            <person name="Gulvik C.A."/>
            <person name="Rowe L.A."/>
            <person name="Sheth M."/>
            <person name="Juieng P."/>
            <person name="Nicholson A.C."/>
            <person name="Loparev V.N."/>
            <person name="McQuiston J.R."/>
        </authorList>
    </citation>
    <scope>NUCLEOTIDE SEQUENCE</scope>
    <source>
        <strain evidence="1">H5594</strain>
    </source>
</reference>
<evidence type="ECO:0000313" key="4">
    <source>
        <dbReference type="Proteomes" id="UP000243136"/>
    </source>
</evidence>
<sequence length="96" mass="11336">MEEKQNLEAFYKKLKKQLEDNTDFPSQYLYKFIIPSQEDKKEALYRVFEQTQAEITTKESSSGKYISFSVRLWVKNAEEVIHFYQEAGKVEGIVSL</sequence>
<dbReference type="GeneID" id="69579768"/>